<evidence type="ECO:0000256" key="2">
    <source>
        <dbReference type="SAM" id="Phobius"/>
    </source>
</evidence>
<dbReference type="Pfam" id="PF04854">
    <property type="entry name" value="DUF624"/>
    <property type="match status" value="1"/>
</dbReference>
<sequence>MDRLFNMDNKFFTFMGKVADLMILNVIFIICCIPIVTIGPALTAMNYVTLKMARNEESYIIRSFLKSFKENLKQGILIWLIMLVLGIVLITDYMIMRNLDSGFMQVIKYGLGMITFIYLMVMLYIFPLLSKFDNTLKNTFKNAILMSIRHLPFTILMMLITYIPLGATILLPIVLVYGAIVWIMIGFSLIAFINAKFFVKIFDKYIPHDDEEEEGVAALEESPLDEQALEDTAAPSDDDEEETESANEPDGALTPAHA</sequence>
<reference evidence="3 4" key="1">
    <citation type="submission" date="2018-05" db="EMBL/GenBank/DDBJ databases">
        <authorList>
            <person name="Goeker M."/>
            <person name="Huntemann M."/>
            <person name="Clum A."/>
            <person name="Pillay M."/>
            <person name="Palaniappan K."/>
            <person name="Varghese N."/>
            <person name="Mikhailova N."/>
            <person name="Stamatis D."/>
            <person name="Reddy T."/>
            <person name="Daum C."/>
            <person name="Shapiro N."/>
            <person name="Ivanova N."/>
            <person name="Kyrpides N."/>
            <person name="Woyke T."/>
        </authorList>
    </citation>
    <scope>NUCLEOTIDE SEQUENCE [LARGE SCALE GENOMIC DNA]</scope>
    <source>
        <strain evidence="3 4">DSM 26524</strain>
    </source>
</reference>
<feature type="transmembrane region" description="Helical" evidence="2">
    <location>
        <begin position="107"/>
        <end position="129"/>
    </location>
</feature>
<evidence type="ECO:0000313" key="4">
    <source>
        <dbReference type="Proteomes" id="UP000245412"/>
    </source>
</evidence>
<dbReference type="EMBL" id="QGGY01000004">
    <property type="protein sequence ID" value="PWJ76812.1"/>
    <property type="molecule type" value="Genomic_DNA"/>
</dbReference>
<feature type="compositionally biased region" description="Acidic residues" evidence="1">
    <location>
        <begin position="236"/>
        <end position="247"/>
    </location>
</feature>
<dbReference type="RefSeq" id="WP_109625946.1">
    <property type="nucleotide sequence ID" value="NZ_JANKBI010000019.1"/>
</dbReference>
<gene>
    <name evidence="3" type="ORF">C7383_104259</name>
</gene>
<keyword evidence="2" id="KW-0472">Membrane</keyword>
<dbReference type="Proteomes" id="UP000245412">
    <property type="component" value="Unassembled WGS sequence"/>
</dbReference>
<feature type="transmembrane region" description="Helical" evidence="2">
    <location>
        <begin position="22"/>
        <end position="44"/>
    </location>
</feature>
<proteinExistence type="predicted"/>
<feature type="transmembrane region" description="Helical" evidence="2">
    <location>
        <begin position="179"/>
        <end position="199"/>
    </location>
</feature>
<dbReference type="InterPro" id="IPR006938">
    <property type="entry name" value="DUF624"/>
</dbReference>
<organism evidence="3 4">
    <name type="scientific">Murimonas intestini</name>
    <dbReference type="NCBI Taxonomy" id="1337051"/>
    <lineage>
        <taxon>Bacteria</taxon>
        <taxon>Bacillati</taxon>
        <taxon>Bacillota</taxon>
        <taxon>Clostridia</taxon>
        <taxon>Lachnospirales</taxon>
        <taxon>Lachnospiraceae</taxon>
        <taxon>Murimonas</taxon>
    </lineage>
</organism>
<comment type="caution">
    <text evidence="3">The sequence shown here is derived from an EMBL/GenBank/DDBJ whole genome shotgun (WGS) entry which is preliminary data.</text>
</comment>
<evidence type="ECO:0000256" key="1">
    <source>
        <dbReference type="SAM" id="MobiDB-lite"/>
    </source>
</evidence>
<keyword evidence="2" id="KW-0812">Transmembrane</keyword>
<keyword evidence="4" id="KW-1185">Reference proteome</keyword>
<accession>A0AB73T6B6</accession>
<evidence type="ECO:0000313" key="3">
    <source>
        <dbReference type="EMBL" id="PWJ76812.1"/>
    </source>
</evidence>
<feature type="transmembrane region" description="Helical" evidence="2">
    <location>
        <begin position="76"/>
        <end position="95"/>
    </location>
</feature>
<protein>
    <submittedName>
        <fullName evidence="3">Membrane protein YesL</fullName>
    </submittedName>
</protein>
<dbReference type="AlphaFoldDB" id="A0AB73T6B6"/>
<feature type="region of interest" description="Disordered" evidence="1">
    <location>
        <begin position="212"/>
        <end position="258"/>
    </location>
</feature>
<name>A0AB73T6B6_9FIRM</name>
<keyword evidence="2" id="KW-1133">Transmembrane helix</keyword>
<feature type="transmembrane region" description="Helical" evidence="2">
    <location>
        <begin position="150"/>
        <end position="173"/>
    </location>
</feature>